<comment type="caution">
    <text evidence="1">The sequence shown here is derived from an EMBL/GenBank/DDBJ whole genome shotgun (WGS) entry which is preliminary data.</text>
</comment>
<keyword evidence="1" id="KW-0328">Glycosyltransferase</keyword>
<evidence type="ECO:0000313" key="1">
    <source>
        <dbReference type="EMBL" id="MEX6428842.1"/>
    </source>
</evidence>
<dbReference type="SUPFAM" id="SSF53756">
    <property type="entry name" value="UDP-Glycosyltransferase/glycogen phosphorylase"/>
    <property type="match status" value="1"/>
</dbReference>
<organism evidence="1 2">
    <name type="scientific">Ferrimicrobium acidiphilum</name>
    <dbReference type="NCBI Taxonomy" id="121039"/>
    <lineage>
        <taxon>Bacteria</taxon>
        <taxon>Bacillati</taxon>
        <taxon>Actinomycetota</taxon>
        <taxon>Acidimicrobiia</taxon>
        <taxon>Acidimicrobiales</taxon>
        <taxon>Acidimicrobiaceae</taxon>
        <taxon>Ferrimicrobium</taxon>
    </lineage>
</organism>
<dbReference type="PANTHER" id="PTHR46656:SF3">
    <property type="entry name" value="PUTATIVE-RELATED"/>
    <property type="match status" value="1"/>
</dbReference>
<gene>
    <name evidence="1" type="ORF">AB6A68_03200</name>
</gene>
<dbReference type="PANTHER" id="PTHR46656">
    <property type="entry name" value="PUTATIVE-RELATED"/>
    <property type="match status" value="1"/>
</dbReference>
<dbReference type="Pfam" id="PF13692">
    <property type="entry name" value="Glyco_trans_1_4"/>
    <property type="match status" value="1"/>
</dbReference>
<accession>A0ABV3XZV2</accession>
<dbReference type="EMBL" id="JBFSHR010000007">
    <property type="protein sequence ID" value="MEX6428842.1"/>
    <property type="molecule type" value="Genomic_DNA"/>
</dbReference>
<name>A0ABV3XZV2_9ACTN</name>
<dbReference type="Proteomes" id="UP001560267">
    <property type="component" value="Unassembled WGS sequence"/>
</dbReference>
<sequence length="465" mass="52158">MQILFQGNTRFDNSYGIVNLNMADSLRALGHHLRVESWDQSDHDCAASCRLLGLAPFDSGESLSPPDVCIRQFWPPRWDRPDTEFFIVIQQWEYGGIPESWASSLQGVDEVWVHSRFVKSCWVQGGVTPSKVRVVPIGTHRVELPVIDKKANQLLFLGGGIWRKGVDILIRSLDRLSNRELTSLSLVIKESGIDSYYKDQSLVSDLLEHFPRVAAQVELIRHSLPRAELDELIAQSQVLVHPYRAEGFYLGGIEAMGLGTQLVTTRGGATDDYANDDNALLVNASFMVTNKQPIDMLGPRRGRNYWQEAHIDELANVIRRALDPSKPELESRLAAAHATAAQFSWAEAGLAADRAIMEARSGVLPEDNLVVADRMVQTVLREWSPASLIAGVRQLLEIGDLYGAYRLMSLGVEQLDADWLIMHRTLGATLPRVQDIWFDAMFRKDIEISLKHQMHQQCQTAQLGN</sequence>
<keyword evidence="2" id="KW-1185">Reference proteome</keyword>
<reference evidence="1 2" key="1">
    <citation type="submission" date="2024-07" db="EMBL/GenBank/DDBJ databases">
        <title>Draft Genome Sequence of Ferrimicrobium acidiphilum Strain YE2023, Isolated from a Pulp of Bioleach Reactor.</title>
        <authorList>
            <person name="Elkina Y.A."/>
            <person name="Bulaeva A.G."/>
            <person name="Beletsky A.V."/>
            <person name="Mardanov A.V."/>
        </authorList>
    </citation>
    <scope>NUCLEOTIDE SEQUENCE [LARGE SCALE GENOMIC DNA]</scope>
    <source>
        <strain evidence="1 2">YE2023</strain>
    </source>
</reference>
<dbReference type="RefSeq" id="WP_369084243.1">
    <property type="nucleotide sequence ID" value="NZ_JBFSHR010000007.1"/>
</dbReference>
<dbReference type="GO" id="GO:0016757">
    <property type="term" value="F:glycosyltransferase activity"/>
    <property type="evidence" value="ECO:0007669"/>
    <property type="project" value="UniProtKB-KW"/>
</dbReference>
<evidence type="ECO:0000313" key="2">
    <source>
        <dbReference type="Proteomes" id="UP001560267"/>
    </source>
</evidence>
<keyword evidence="1" id="KW-0808">Transferase</keyword>
<dbReference type="EC" id="2.4.-.-" evidence="1"/>
<protein>
    <submittedName>
        <fullName evidence="1">Glycosyltransferase</fullName>
        <ecNumber evidence="1">2.4.-.-</ecNumber>
    </submittedName>
</protein>
<proteinExistence type="predicted"/>
<dbReference type="CDD" id="cd03801">
    <property type="entry name" value="GT4_PimA-like"/>
    <property type="match status" value="1"/>
</dbReference>
<dbReference type="Gene3D" id="3.40.50.2000">
    <property type="entry name" value="Glycogen Phosphorylase B"/>
    <property type="match status" value="1"/>
</dbReference>